<evidence type="ECO:0000313" key="1">
    <source>
        <dbReference type="EMBL" id="GDY29743.1"/>
    </source>
</evidence>
<accession>A0A4D4J792</accession>
<dbReference type="EMBL" id="BJFL01000004">
    <property type="protein sequence ID" value="GDY29743.1"/>
    <property type="molecule type" value="Genomic_DNA"/>
</dbReference>
<dbReference type="AlphaFoldDB" id="A0A4D4J792"/>
<name>A0A4D4J792_9PSEU</name>
<dbReference type="InterPro" id="IPR029063">
    <property type="entry name" value="SAM-dependent_MTases_sf"/>
</dbReference>
<dbReference type="SUPFAM" id="SSF53335">
    <property type="entry name" value="S-adenosyl-L-methionine-dependent methyltransferases"/>
    <property type="match status" value="1"/>
</dbReference>
<comment type="caution">
    <text evidence="1">The sequence shown here is derived from an EMBL/GenBank/DDBJ whole genome shotgun (WGS) entry which is preliminary data.</text>
</comment>
<keyword evidence="2" id="KW-1185">Reference proteome</keyword>
<sequence>MARIPTHAPAMPADIDVSKPSAARAYDYYLGGSHNWKVDRDFGDRVLQRVPAVKDFALENRAFLRRAVTWLAEQGVDQFLDIGSGIPTVGNVHEIAQKVNPRAHTVYVDYEHIAVAHAQQILDTEDPRRERTDVIRADLRDPVSVLEHPSTRRLLDFDRPVALLMVAVMHFVAPADGVDETMARYRDALAPGSFLVMSHFTREGIPEDMQRQAAALEELYADTPNPGYFRDRAEFTGLFGDLDMVPPGVVWLSDWRPDRPYDGDPARTMVLAAVGRKAGTPLAAGRTPPA</sequence>
<dbReference type="Gene3D" id="3.40.50.150">
    <property type="entry name" value="Vaccinia Virus protein VP39"/>
    <property type="match status" value="1"/>
</dbReference>
<evidence type="ECO:0000313" key="2">
    <source>
        <dbReference type="Proteomes" id="UP000298860"/>
    </source>
</evidence>
<proteinExistence type="predicted"/>
<gene>
    <name evidence="1" type="ORF">GTS_13760</name>
</gene>
<organism evidence="1 2">
    <name type="scientific">Gandjariella thermophila</name>
    <dbReference type="NCBI Taxonomy" id="1931992"/>
    <lineage>
        <taxon>Bacteria</taxon>
        <taxon>Bacillati</taxon>
        <taxon>Actinomycetota</taxon>
        <taxon>Actinomycetes</taxon>
        <taxon>Pseudonocardiales</taxon>
        <taxon>Pseudonocardiaceae</taxon>
        <taxon>Gandjariella</taxon>
    </lineage>
</organism>
<protein>
    <recommendedName>
        <fullName evidence="3">S-adenosyl methyltransferase</fullName>
    </recommendedName>
</protein>
<evidence type="ECO:0008006" key="3">
    <source>
        <dbReference type="Google" id="ProtNLM"/>
    </source>
</evidence>
<dbReference type="Pfam" id="PF04672">
    <property type="entry name" value="Methyltransf_19"/>
    <property type="match status" value="1"/>
</dbReference>
<reference evidence="2" key="1">
    <citation type="submission" date="2019-04" db="EMBL/GenBank/DDBJ databases">
        <title>Draft genome sequence of Pseudonocardiaceae bacterium SL3-2-4.</title>
        <authorList>
            <person name="Ningsih F."/>
            <person name="Yokota A."/>
            <person name="Sakai Y."/>
            <person name="Nanatani K."/>
            <person name="Yabe S."/>
            <person name="Oetari A."/>
            <person name="Sjamsuridzal W."/>
        </authorList>
    </citation>
    <scope>NUCLEOTIDE SEQUENCE [LARGE SCALE GENOMIC DNA]</scope>
    <source>
        <strain evidence="2">SL3-2-4</strain>
    </source>
</reference>
<dbReference type="PIRSF" id="PIRSF017393">
    <property type="entry name" value="MTase_SAV2177"/>
    <property type="match status" value="1"/>
</dbReference>
<dbReference type="Proteomes" id="UP000298860">
    <property type="component" value="Unassembled WGS sequence"/>
</dbReference>
<dbReference type="InterPro" id="IPR006764">
    <property type="entry name" value="SAM_dep_MeTrfase_SAV2177_type"/>
</dbReference>